<dbReference type="AlphaFoldDB" id="A0A1G2P105"/>
<proteinExistence type="predicted"/>
<accession>A0A1G2P105</accession>
<keyword evidence="2" id="KW-0472">Membrane</keyword>
<evidence type="ECO:0000256" key="1">
    <source>
        <dbReference type="SAM" id="MobiDB-lite"/>
    </source>
</evidence>
<keyword evidence="2" id="KW-1133">Transmembrane helix</keyword>
<keyword evidence="2" id="KW-0812">Transmembrane</keyword>
<organism evidence="3 4">
    <name type="scientific">Candidatus Taylorbacteria bacterium RIFCSPLOWO2_12_FULL_43_20</name>
    <dbReference type="NCBI Taxonomy" id="1802332"/>
    <lineage>
        <taxon>Bacteria</taxon>
        <taxon>Candidatus Tayloriibacteriota</taxon>
    </lineage>
</organism>
<evidence type="ECO:0000256" key="2">
    <source>
        <dbReference type="SAM" id="Phobius"/>
    </source>
</evidence>
<reference evidence="3 4" key="1">
    <citation type="journal article" date="2016" name="Nat. Commun.">
        <title>Thousands of microbial genomes shed light on interconnected biogeochemical processes in an aquifer system.</title>
        <authorList>
            <person name="Anantharaman K."/>
            <person name="Brown C.T."/>
            <person name="Hug L.A."/>
            <person name="Sharon I."/>
            <person name="Castelle C.J."/>
            <person name="Probst A.J."/>
            <person name="Thomas B.C."/>
            <person name="Singh A."/>
            <person name="Wilkins M.J."/>
            <person name="Karaoz U."/>
            <person name="Brodie E.L."/>
            <person name="Williams K.H."/>
            <person name="Hubbard S.S."/>
            <person name="Banfield J.F."/>
        </authorList>
    </citation>
    <scope>NUCLEOTIDE SEQUENCE [LARGE SCALE GENOMIC DNA]</scope>
</reference>
<protein>
    <submittedName>
        <fullName evidence="3">Uncharacterized protein</fullName>
    </submittedName>
</protein>
<feature type="region of interest" description="Disordered" evidence="1">
    <location>
        <begin position="404"/>
        <end position="478"/>
    </location>
</feature>
<evidence type="ECO:0000313" key="3">
    <source>
        <dbReference type="EMBL" id="OHA42008.1"/>
    </source>
</evidence>
<feature type="compositionally biased region" description="Low complexity" evidence="1">
    <location>
        <begin position="404"/>
        <end position="438"/>
    </location>
</feature>
<name>A0A1G2P105_9BACT</name>
<comment type="caution">
    <text evidence="3">The sequence shown here is derived from an EMBL/GenBank/DDBJ whole genome shotgun (WGS) entry which is preliminary data.</text>
</comment>
<evidence type="ECO:0000313" key="4">
    <source>
        <dbReference type="Proteomes" id="UP000177269"/>
    </source>
</evidence>
<feature type="transmembrane region" description="Helical" evidence="2">
    <location>
        <begin position="19"/>
        <end position="36"/>
    </location>
</feature>
<gene>
    <name evidence="3" type="ORF">A3G52_01800</name>
</gene>
<sequence>MNPDETQTNNRMRPAKEKWIIGALIVLIITAAFNVARLSGFSFDVRDFAASIGLATDENIPYQGACYSEVTLTETKQDNDKISFTLAGVKSFFGKYDTLVPTYYPEDGALYIVETVDSRGTVLGQYELSSGRYLNAETFGEKPEGKMIEFQSAPTKIVLPHNPKISKLRVTEGSGGTGILSEIPFTSSTGCSPSVELRVNGNLNPDPVLYNTKMKLSYEAKGAEIRYCRPAGHHVPLDNGKVWTRLGNIYGNYNEYKLIAKHDTKGYSDPLLFEIVCYATDGQQARDTVTVSVVKPKPILAANVKLLSIESVSWPDKVFSAGDTVRVTMYIKNNSGEIYSGVISAYDETRWGTEQKYTFEAGQTKRIILTFTARKENTGTTRHNFVISADGYDRISGVISTKETATALPSPTPSYTPYTPKSFNTYTPQPSYSASPTPTYTPTPTPTVSSSPTPTPTQTSTPSPSSSSSPSYSPTPTS</sequence>
<dbReference type="EMBL" id="MHSK01000021">
    <property type="protein sequence ID" value="OHA42008.1"/>
    <property type="molecule type" value="Genomic_DNA"/>
</dbReference>
<feature type="compositionally biased region" description="Low complexity" evidence="1">
    <location>
        <begin position="446"/>
        <end position="478"/>
    </location>
</feature>
<dbReference type="Proteomes" id="UP000177269">
    <property type="component" value="Unassembled WGS sequence"/>
</dbReference>